<accession>A0A133UB53</accession>
<comment type="caution">
    <text evidence="1">The sequence shown here is derived from an EMBL/GenBank/DDBJ whole genome shotgun (WGS) entry which is preliminary data.</text>
</comment>
<reference evidence="1 2" key="1">
    <citation type="journal article" date="2016" name="Sci. Rep.">
        <title>Metabolic traits of an uncultured archaeal lineage -MSBL1- from brine pools of the Red Sea.</title>
        <authorList>
            <person name="Mwirichia R."/>
            <person name="Alam I."/>
            <person name="Rashid M."/>
            <person name="Vinu M."/>
            <person name="Ba-Alawi W."/>
            <person name="Anthony Kamau A."/>
            <person name="Kamanda Ngugi D."/>
            <person name="Goker M."/>
            <person name="Klenk H.P."/>
            <person name="Bajic V."/>
            <person name="Stingl U."/>
        </authorList>
    </citation>
    <scope>NUCLEOTIDE SEQUENCE [LARGE SCALE GENOMIC DNA]</scope>
    <source>
        <strain evidence="1">SCGC-AAA259A05</strain>
    </source>
</reference>
<organism evidence="1 2">
    <name type="scientific">candidate division MSBL1 archaeon SCGC-AAA259A05</name>
    <dbReference type="NCBI Taxonomy" id="1698259"/>
    <lineage>
        <taxon>Archaea</taxon>
        <taxon>Methanobacteriati</taxon>
        <taxon>Methanobacteriota</taxon>
        <taxon>candidate division MSBL1</taxon>
    </lineage>
</organism>
<sequence length="71" mass="7972">MRITYDSEANALNIRFQEGEYEKSREVSEGIIIDYSKNEEIMSIEILDADEKISPKTIESITTPSAAKSTA</sequence>
<proteinExistence type="predicted"/>
<dbReference type="PANTHER" id="PTHR37029">
    <property type="entry name" value="SSR1768 PROTEIN"/>
    <property type="match status" value="1"/>
</dbReference>
<dbReference type="InterPro" id="IPR019270">
    <property type="entry name" value="DUF2283"/>
</dbReference>
<evidence type="ECO:0000313" key="1">
    <source>
        <dbReference type="EMBL" id="KXA91424.1"/>
    </source>
</evidence>
<evidence type="ECO:0000313" key="2">
    <source>
        <dbReference type="Proteomes" id="UP000070163"/>
    </source>
</evidence>
<keyword evidence="2" id="KW-1185">Reference proteome</keyword>
<dbReference type="Proteomes" id="UP000070163">
    <property type="component" value="Unassembled WGS sequence"/>
</dbReference>
<dbReference type="EMBL" id="LHXJ01000009">
    <property type="protein sequence ID" value="KXA91424.1"/>
    <property type="molecule type" value="Genomic_DNA"/>
</dbReference>
<evidence type="ECO:0008006" key="3">
    <source>
        <dbReference type="Google" id="ProtNLM"/>
    </source>
</evidence>
<gene>
    <name evidence="1" type="ORF">AKJ57_01290</name>
</gene>
<dbReference type="AlphaFoldDB" id="A0A133UB53"/>
<protein>
    <recommendedName>
        <fullName evidence="3">DUF2283 domain-containing protein</fullName>
    </recommendedName>
</protein>
<dbReference type="PANTHER" id="PTHR37029:SF1">
    <property type="entry name" value="SSR1768 PROTEIN"/>
    <property type="match status" value="1"/>
</dbReference>
<name>A0A133UB53_9EURY</name>
<dbReference type="Pfam" id="PF10049">
    <property type="entry name" value="DUF2283"/>
    <property type="match status" value="1"/>
</dbReference>